<accession>A0AAT9GEY8</accession>
<dbReference type="GO" id="GO:0016491">
    <property type="term" value="F:oxidoreductase activity"/>
    <property type="evidence" value="ECO:0007669"/>
    <property type="project" value="UniProtKB-KW"/>
</dbReference>
<dbReference type="RefSeq" id="WP_353549512.1">
    <property type="nucleotide sequence ID" value="NZ_AP029612.1"/>
</dbReference>
<comment type="cofactor">
    <cofactor evidence="1">
        <name>FAD</name>
        <dbReference type="ChEBI" id="CHEBI:57692"/>
    </cofactor>
</comment>
<gene>
    <name evidence="6" type="ORF">KACHI17_00430</name>
</gene>
<evidence type="ECO:0000256" key="3">
    <source>
        <dbReference type="ARBA" id="ARBA00022630"/>
    </source>
</evidence>
<keyword evidence="3" id="KW-0285">Flavoprotein</keyword>
<proteinExistence type="inferred from homology"/>
<feature type="domain" description="FAD dependent oxidoreductase" evidence="5">
    <location>
        <begin position="4"/>
        <end position="327"/>
    </location>
</feature>
<evidence type="ECO:0000313" key="6">
    <source>
        <dbReference type="EMBL" id="BFG69162.1"/>
    </source>
</evidence>
<dbReference type="AlphaFoldDB" id="A0AAT9GEY8"/>
<evidence type="ECO:0000259" key="5">
    <source>
        <dbReference type="Pfam" id="PF01266"/>
    </source>
</evidence>
<organism evidence="6">
    <name type="scientific">Sediminibacterium sp. KACHI17</name>
    <dbReference type="NCBI Taxonomy" id="1751071"/>
    <lineage>
        <taxon>Bacteria</taxon>
        <taxon>Pseudomonadati</taxon>
        <taxon>Bacteroidota</taxon>
        <taxon>Chitinophagia</taxon>
        <taxon>Chitinophagales</taxon>
        <taxon>Chitinophagaceae</taxon>
        <taxon>Sediminibacterium</taxon>
    </lineage>
</organism>
<evidence type="ECO:0000256" key="1">
    <source>
        <dbReference type="ARBA" id="ARBA00001974"/>
    </source>
</evidence>
<dbReference type="Pfam" id="PF01266">
    <property type="entry name" value="DAO"/>
    <property type="match status" value="1"/>
</dbReference>
<dbReference type="InterPro" id="IPR006076">
    <property type="entry name" value="FAD-dep_OxRdtase"/>
</dbReference>
<dbReference type="EMBL" id="AP029612">
    <property type="protein sequence ID" value="BFG69162.1"/>
    <property type="molecule type" value="Genomic_DNA"/>
</dbReference>
<dbReference type="PANTHER" id="PTHR13847:SF286">
    <property type="entry name" value="D-AMINO ACID DEHYDROGENASE"/>
    <property type="match status" value="1"/>
</dbReference>
<name>A0AAT9GEY8_9BACT</name>
<keyword evidence="4" id="KW-0560">Oxidoreductase</keyword>
<dbReference type="Gene3D" id="3.50.50.60">
    <property type="entry name" value="FAD/NAD(P)-binding domain"/>
    <property type="match status" value="1"/>
</dbReference>
<protein>
    <submittedName>
        <fullName evidence="6">FAD-dependent oxidoreductase</fullName>
    </submittedName>
</protein>
<sequence>MVVDYIIIGQGICGTMLSHRLLKAGKTVVVIDETKPFTASKVASGVINPVTGRRIVRTWEIEKIMPFAVDVYREFEKDLNIALIRQTNILDFHPTPQMMLAFKERLPEEKEYLRIPDQSEQLSSYFNFYFGVGEIDPCWLIDINRLLKEWRKKLQLDGRIIEQRFEWKDCSIKASEVQYQHITAKAIICCEGAAGFHNPYFHLLPYAPNKGQAIIAAIDGLPATNIYKQGINLVPWQDGLWWIGSTYEWDFTDLNPSEAFRMKTEEQLKHWLKLPYRILDHMAAERPANMERRPFVGLHPVHKTVGVFNGMGTKGCSLAPFFANELTHYLVSGKEMTPAADVTRFTRILSR</sequence>
<dbReference type="InterPro" id="IPR036188">
    <property type="entry name" value="FAD/NAD-bd_sf"/>
</dbReference>
<dbReference type="Gene3D" id="3.30.9.10">
    <property type="entry name" value="D-Amino Acid Oxidase, subunit A, domain 2"/>
    <property type="match status" value="1"/>
</dbReference>
<evidence type="ECO:0000256" key="4">
    <source>
        <dbReference type="ARBA" id="ARBA00023002"/>
    </source>
</evidence>
<reference evidence="6" key="1">
    <citation type="submission" date="2024-02" db="EMBL/GenBank/DDBJ databases">
        <title>Sediminibacterium planktonica sp. nov. and Sediminibacterium longus sp. nov., isolated from surface lake and river water.</title>
        <authorList>
            <person name="Watanabe K."/>
            <person name="Takemine S."/>
            <person name="Ishii Y."/>
            <person name="Ogata Y."/>
            <person name="Shindo C."/>
            <person name="Suda W."/>
        </authorList>
    </citation>
    <scope>NUCLEOTIDE SEQUENCE</scope>
    <source>
        <strain evidence="6">KACHI17</strain>
    </source>
</reference>
<dbReference type="GO" id="GO:0005737">
    <property type="term" value="C:cytoplasm"/>
    <property type="evidence" value="ECO:0007669"/>
    <property type="project" value="TreeGrafter"/>
</dbReference>
<evidence type="ECO:0000256" key="2">
    <source>
        <dbReference type="ARBA" id="ARBA00009410"/>
    </source>
</evidence>
<dbReference type="PANTHER" id="PTHR13847">
    <property type="entry name" value="SARCOSINE DEHYDROGENASE-RELATED"/>
    <property type="match status" value="1"/>
</dbReference>
<comment type="similarity">
    <text evidence="2">Belongs to the DadA oxidoreductase family.</text>
</comment>
<dbReference type="SUPFAM" id="SSF51905">
    <property type="entry name" value="FAD/NAD(P)-binding domain"/>
    <property type="match status" value="1"/>
</dbReference>